<accession>A0A6C0E5J3</accession>
<organism evidence="2">
    <name type="scientific">viral metagenome</name>
    <dbReference type="NCBI Taxonomy" id="1070528"/>
    <lineage>
        <taxon>unclassified sequences</taxon>
        <taxon>metagenomes</taxon>
        <taxon>organismal metagenomes</taxon>
    </lineage>
</organism>
<proteinExistence type="predicted"/>
<keyword evidence="1" id="KW-1133">Transmembrane helix</keyword>
<evidence type="ECO:0000256" key="1">
    <source>
        <dbReference type="SAM" id="Phobius"/>
    </source>
</evidence>
<sequence>MEQVAVAMGMHQVSVAVNIIVVAGVGLILIATMVYRENMGHLQDSQVQYRGYLQVIIRR</sequence>
<feature type="transmembrane region" description="Helical" evidence="1">
    <location>
        <begin position="15"/>
        <end position="35"/>
    </location>
</feature>
<reference evidence="2" key="1">
    <citation type="journal article" date="2020" name="Nature">
        <title>Giant virus diversity and host interactions through global metagenomics.</title>
        <authorList>
            <person name="Schulz F."/>
            <person name="Roux S."/>
            <person name="Paez-Espino D."/>
            <person name="Jungbluth S."/>
            <person name="Walsh D.A."/>
            <person name="Denef V.J."/>
            <person name="McMahon K.D."/>
            <person name="Konstantinidis K.T."/>
            <person name="Eloe-Fadrosh E.A."/>
            <person name="Kyrpides N.C."/>
            <person name="Woyke T."/>
        </authorList>
    </citation>
    <scope>NUCLEOTIDE SEQUENCE</scope>
    <source>
        <strain evidence="2">GVMAG-M-3300023179-138</strain>
    </source>
</reference>
<protein>
    <submittedName>
        <fullName evidence="2">Uncharacterized protein</fullName>
    </submittedName>
</protein>
<keyword evidence="1" id="KW-0812">Transmembrane</keyword>
<dbReference type="EMBL" id="MN739744">
    <property type="protein sequence ID" value="QHT24334.1"/>
    <property type="molecule type" value="Genomic_DNA"/>
</dbReference>
<keyword evidence="1" id="KW-0472">Membrane</keyword>
<dbReference type="AlphaFoldDB" id="A0A6C0E5J3"/>
<evidence type="ECO:0000313" key="2">
    <source>
        <dbReference type="EMBL" id="QHT24334.1"/>
    </source>
</evidence>
<name>A0A6C0E5J3_9ZZZZ</name>